<dbReference type="EMBL" id="JAUIZM010000010">
    <property type="protein sequence ID" value="KAK1361713.1"/>
    <property type="molecule type" value="Genomic_DNA"/>
</dbReference>
<dbReference type="AlphaFoldDB" id="A0AAD8M760"/>
<proteinExistence type="predicted"/>
<sequence>MGLGTLGLKMKVLMMLLTIIVHLLCNWAQNGLELAISMMTAQTCELALASSGTRTENQLLWSWKNWKRKGRGLVWRDNWLLRLPKRIGNHLSSFSSTLIFLR</sequence>
<keyword evidence="3" id="KW-1185">Reference proteome</keyword>
<evidence type="ECO:0008006" key="4">
    <source>
        <dbReference type="Google" id="ProtNLM"/>
    </source>
</evidence>
<reference evidence="2" key="2">
    <citation type="submission" date="2023-05" db="EMBL/GenBank/DDBJ databases">
        <authorList>
            <person name="Schelkunov M.I."/>
        </authorList>
    </citation>
    <scope>NUCLEOTIDE SEQUENCE</scope>
    <source>
        <strain evidence="2">Hsosn_3</strain>
        <tissue evidence="2">Leaf</tissue>
    </source>
</reference>
<name>A0AAD8M760_9APIA</name>
<dbReference type="Proteomes" id="UP001237642">
    <property type="component" value="Unassembled WGS sequence"/>
</dbReference>
<reference evidence="2" key="1">
    <citation type="submission" date="2023-02" db="EMBL/GenBank/DDBJ databases">
        <title>Genome of toxic invasive species Heracleum sosnowskyi carries increased number of genes despite the absence of recent whole-genome duplications.</title>
        <authorList>
            <person name="Schelkunov M."/>
            <person name="Shtratnikova V."/>
            <person name="Makarenko M."/>
            <person name="Klepikova A."/>
            <person name="Omelchenko D."/>
            <person name="Novikova G."/>
            <person name="Obukhova E."/>
            <person name="Bogdanov V."/>
            <person name="Penin A."/>
            <person name="Logacheva M."/>
        </authorList>
    </citation>
    <scope>NUCLEOTIDE SEQUENCE</scope>
    <source>
        <strain evidence="2">Hsosn_3</strain>
        <tissue evidence="2">Leaf</tissue>
    </source>
</reference>
<comment type="caution">
    <text evidence="2">The sequence shown here is derived from an EMBL/GenBank/DDBJ whole genome shotgun (WGS) entry which is preliminary data.</text>
</comment>
<evidence type="ECO:0000256" key="1">
    <source>
        <dbReference type="SAM" id="SignalP"/>
    </source>
</evidence>
<feature type="chain" id="PRO_5041989768" description="Secreted protein" evidence="1">
    <location>
        <begin position="29"/>
        <end position="102"/>
    </location>
</feature>
<accession>A0AAD8M760</accession>
<gene>
    <name evidence="2" type="ORF">POM88_046187</name>
</gene>
<evidence type="ECO:0000313" key="2">
    <source>
        <dbReference type="EMBL" id="KAK1361713.1"/>
    </source>
</evidence>
<organism evidence="2 3">
    <name type="scientific">Heracleum sosnowskyi</name>
    <dbReference type="NCBI Taxonomy" id="360622"/>
    <lineage>
        <taxon>Eukaryota</taxon>
        <taxon>Viridiplantae</taxon>
        <taxon>Streptophyta</taxon>
        <taxon>Embryophyta</taxon>
        <taxon>Tracheophyta</taxon>
        <taxon>Spermatophyta</taxon>
        <taxon>Magnoliopsida</taxon>
        <taxon>eudicotyledons</taxon>
        <taxon>Gunneridae</taxon>
        <taxon>Pentapetalae</taxon>
        <taxon>asterids</taxon>
        <taxon>campanulids</taxon>
        <taxon>Apiales</taxon>
        <taxon>Apiaceae</taxon>
        <taxon>Apioideae</taxon>
        <taxon>apioid superclade</taxon>
        <taxon>Tordylieae</taxon>
        <taxon>Tordyliinae</taxon>
        <taxon>Heracleum</taxon>
    </lineage>
</organism>
<evidence type="ECO:0000313" key="3">
    <source>
        <dbReference type="Proteomes" id="UP001237642"/>
    </source>
</evidence>
<feature type="signal peptide" evidence="1">
    <location>
        <begin position="1"/>
        <end position="28"/>
    </location>
</feature>
<protein>
    <recommendedName>
        <fullName evidence="4">Secreted protein</fullName>
    </recommendedName>
</protein>
<keyword evidence="1" id="KW-0732">Signal</keyword>